<organism evidence="5 6">
    <name type="scientific">Candidatus Wildermuthbacteria bacterium RIFCSPHIGHO2_02_FULL_47_17</name>
    <dbReference type="NCBI Taxonomy" id="1802452"/>
    <lineage>
        <taxon>Bacteria</taxon>
        <taxon>Candidatus Wildermuthiibacteriota</taxon>
    </lineage>
</organism>
<dbReference type="InterPro" id="IPR043725">
    <property type="entry name" value="DUF5667"/>
</dbReference>
<evidence type="ECO:0000256" key="3">
    <source>
        <dbReference type="SAM" id="Phobius"/>
    </source>
</evidence>
<feature type="compositionally biased region" description="Polar residues" evidence="2">
    <location>
        <begin position="362"/>
        <end position="378"/>
    </location>
</feature>
<comment type="caution">
    <text evidence="5">The sequence shown here is derived from an EMBL/GenBank/DDBJ whole genome shotgun (WGS) entry which is preliminary data.</text>
</comment>
<evidence type="ECO:0000256" key="2">
    <source>
        <dbReference type="SAM" id="MobiDB-lite"/>
    </source>
</evidence>
<reference evidence="5 6" key="1">
    <citation type="journal article" date="2016" name="Nat. Commun.">
        <title>Thousands of microbial genomes shed light on interconnected biogeochemical processes in an aquifer system.</title>
        <authorList>
            <person name="Anantharaman K."/>
            <person name="Brown C.T."/>
            <person name="Hug L.A."/>
            <person name="Sharon I."/>
            <person name="Castelle C.J."/>
            <person name="Probst A.J."/>
            <person name="Thomas B.C."/>
            <person name="Singh A."/>
            <person name="Wilkins M.J."/>
            <person name="Karaoz U."/>
            <person name="Brodie E.L."/>
            <person name="Williams K.H."/>
            <person name="Hubbard S.S."/>
            <person name="Banfield J.F."/>
        </authorList>
    </citation>
    <scope>NUCLEOTIDE SEQUENCE [LARGE SCALE GENOMIC DNA]</scope>
</reference>
<protein>
    <recommendedName>
        <fullName evidence="4">DUF5667 domain-containing protein</fullName>
    </recommendedName>
</protein>
<evidence type="ECO:0000259" key="4">
    <source>
        <dbReference type="Pfam" id="PF18915"/>
    </source>
</evidence>
<feature type="region of interest" description="Disordered" evidence="2">
    <location>
        <begin position="346"/>
        <end position="390"/>
    </location>
</feature>
<feature type="compositionally biased region" description="Basic and acidic residues" evidence="2">
    <location>
        <begin position="346"/>
        <end position="361"/>
    </location>
</feature>
<keyword evidence="3" id="KW-0472">Membrane</keyword>
<feature type="transmembrane region" description="Helical" evidence="3">
    <location>
        <begin position="58"/>
        <end position="81"/>
    </location>
</feature>
<feature type="domain" description="DUF5667" evidence="4">
    <location>
        <begin position="83"/>
        <end position="178"/>
    </location>
</feature>
<sequence length="390" mass="42829">MDKIFKNFFRKGKKISLLYEEKTRIRGALLSYINSYPAKENKRPVGALARLFIFPAPVLRLAPVASLCLILLVGIGAAAAAEGSLPGDILYPVKIHGTENARSLLSFSKERKAEWEIERADKRLKEIEKLAAKGQLEAGLAAQAEARFKNHTDLAANIARALKEKNHGRDAAKIQSDLKTVLIVHEDVLERIKSYGGRAGRGGGENEVEREVENLHGEVKRQVRDVAKSLNEAEKDIKSSSGHDIQRAAEGKLNSAENKLAEVGKFIAEKERRTDDKIIEEARKLLAQAEDAIGKGKVKMGAKDYGEAFVLFQKSIRFSQAAQQLISIRLTLPKMDRAQSFGIEDFSEKIKSSEDEARDNNGHNTGNGSRNGESSNFGHGSEGDANGGED</sequence>
<proteinExistence type="predicted"/>
<gene>
    <name evidence="5" type="ORF">A3D59_01355</name>
</gene>
<feature type="coiled-coil region" evidence="1">
    <location>
        <begin position="110"/>
        <end position="137"/>
    </location>
</feature>
<dbReference type="Pfam" id="PF18915">
    <property type="entry name" value="DUF5667"/>
    <property type="match status" value="1"/>
</dbReference>
<dbReference type="AlphaFoldDB" id="A0A1G2R3L7"/>
<evidence type="ECO:0000313" key="5">
    <source>
        <dbReference type="EMBL" id="OHA67393.1"/>
    </source>
</evidence>
<dbReference type="Proteomes" id="UP000179258">
    <property type="component" value="Unassembled WGS sequence"/>
</dbReference>
<evidence type="ECO:0000313" key="6">
    <source>
        <dbReference type="Proteomes" id="UP000179258"/>
    </source>
</evidence>
<keyword evidence="3" id="KW-1133">Transmembrane helix</keyword>
<dbReference type="EMBL" id="MHTX01000041">
    <property type="protein sequence ID" value="OHA67393.1"/>
    <property type="molecule type" value="Genomic_DNA"/>
</dbReference>
<keyword evidence="3" id="KW-0812">Transmembrane</keyword>
<accession>A0A1G2R3L7</accession>
<evidence type="ECO:0000256" key="1">
    <source>
        <dbReference type="SAM" id="Coils"/>
    </source>
</evidence>
<name>A0A1G2R3L7_9BACT</name>
<keyword evidence="1" id="KW-0175">Coiled coil</keyword>